<name>A0A9P7AQC9_9AGAM</name>
<comment type="caution">
    <text evidence="2">The sequence shown here is derived from an EMBL/GenBank/DDBJ whole genome shotgun (WGS) entry which is preliminary data.</text>
</comment>
<dbReference type="OrthoDB" id="2665111at2759"/>
<evidence type="ECO:0000313" key="3">
    <source>
        <dbReference type="Proteomes" id="UP000719766"/>
    </source>
</evidence>
<evidence type="ECO:0000313" key="2">
    <source>
        <dbReference type="EMBL" id="KAG1793973.1"/>
    </source>
</evidence>
<feature type="region of interest" description="Disordered" evidence="1">
    <location>
        <begin position="1"/>
        <end position="23"/>
    </location>
</feature>
<dbReference type="RefSeq" id="XP_041160278.1">
    <property type="nucleotide sequence ID" value="XM_041310665.1"/>
</dbReference>
<evidence type="ECO:0000256" key="1">
    <source>
        <dbReference type="SAM" id="MobiDB-lite"/>
    </source>
</evidence>
<protein>
    <recommendedName>
        <fullName evidence="4">C2H2-type domain-containing protein</fullName>
    </recommendedName>
</protein>
<feature type="compositionally biased region" description="Low complexity" evidence="1">
    <location>
        <begin position="1"/>
        <end position="20"/>
    </location>
</feature>
<proteinExistence type="predicted"/>
<dbReference type="GeneID" id="64604429"/>
<keyword evidence="3" id="KW-1185">Reference proteome</keyword>
<dbReference type="EMBL" id="JABBWE010000028">
    <property type="protein sequence ID" value="KAG1793973.1"/>
    <property type="molecule type" value="Genomic_DNA"/>
</dbReference>
<gene>
    <name evidence="2" type="ORF">HD556DRAFT_460302</name>
</gene>
<dbReference type="AlphaFoldDB" id="A0A9P7AQC9"/>
<organism evidence="2 3">
    <name type="scientific">Suillus plorans</name>
    <dbReference type="NCBI Taxonomy" id="116603"/>
    <lineage>
        <taxon>Eukaryota</taxon>
        <taxon>Fungi</taxon>
        <taxon>Dikarya</taxon>
        <taxon>Basidiomycota</taxon>
        <taxon>Agaricomycotina</taxon>
        <taxon>Agaricomycetes</taxon>
        <taxon>Agaricomycetidae</taxon>
        <taxon>Boletales</taxon>
        <taxon>Suillineae</taxon>
        <taxon>Suillaceae</taxon>
        <taxon>Suillus</taxon>
    </lineage>
</organism>
<dbReference type="Proteomes" id="UP000719766">
    <property type="component" value="Unassembled WGS sequence"/>
</dbReference>
<accession>A0A9P7AQC9</accession>
<dbReference type="Gene3D" id="3.30.160.60">
    <property type="entry name" value="Classic Zinc Finger"/>
    <property type="match status" value="1"/>
</dbReference>
<reference evidence="2" key="1">
    <citation type="journal article" date="2020" name="New Phytol.">
        <title>Comparative genomics reveals dynamic genome evolution in host specialist ectomycorrhizal fungi.</title>
        <authorList>
            <person name="Lofgren L.A."/>
            <person name="Nguyen N.H."/>
            <person name="Vilgalys R."/>
            <person name="Ruytinx J."/>
            <person name="Liao H.L."/>
            <person name="Branco S."/>
            <person name="Kuo A."/>
            <person name="LaButti K."/>
            <person name="Lipzen A."/>
            <person name="Andreopoulos W."/>
            <person name="Pangilinan J."/>
            <person name="Riley R."/>
            <person name="Hundley H."/>
            <person name="Na H."/>
            <person name="Barry K."/>
            <person name="Grigoriev I.V."/>
            <person name="Stajich J.E."/>
            <person name="Kennedy P.G."/>
        </authorList>
    </citation>
    <scope>NUCLEOTIDE SEQUENCE</scope>
    <source>
        <strain evidence="2">S12</strain>
    </source>
</reference>
<sequence>MIQSTPHPSPSHGSDSSNTTQYMPSTGMYMGQFPWPQPACIPYPGHAPAHHYYPYGVPLNGMHGAPLSYAPVAHSPGVGAGVTHHVFQTGQNVYCPCAVANVSLVTYVDSYPPPTAATLPPQTPPAPPLCHQPFPSFPAAANPCVPHIPHQRYFHQYHGPGLVMDSASQAPSDSLIQKHMAEYHHHRYYIKRTKIGSGGIKNDPLFKPVLNRLGEPNGSYLCSKDGMLLRSPASYFRHIRTQRHLGFKLQKFKCPGCSKAYTTSDSYKKHFEKGNCEQSTDHGRSAVLPNCRRRK</sequence>
<evidence type="ECO:0008006" key="4">
    <source>
        <dbReference type="Google" id="ProtNLM"/>
    </source>
</evidence>